<dbReference type="PANTHER" id="PTHR21432">
    <property type="entry name" value="ACETYL-COA HYDROLASE-RELATED"/>
    <property type="match status" value="1"/>
</dbReference>
<dbReference type="PANTHER" id="PTHR21432:SF20">
    <property type="entry name" value="ACETYL-COA HYDROLASE"/>
    <property type="match status" value="1"/>
</dbReference>
<name>A0A317E6C3_9PROT</name>
<dbReference type="GO" id="GO:0006083">
    <property type="term" value="P:acetate metabolic process"/>
    <property type="evidence" value="ECO:0007669"/>
    <property type="project" value="InterPro"/>
</dbReference>
<sequence>MLPPGGLTYVQGCSGESAALNGAVMAAGDALGAMSFTGIFVPGLNRASYLANPDCRVETFFLTPELRAAGDRVRFLPLCYGDILARLRRQPPTAAIFSVAPPDADGFCSFGAIIDFLADVWDRIPIRIAHINPRMKATRGHRGIPWHELTAVLEDEGFDLPGMATGGSDPEADEIARHIAGLIPDGATLQTGLGKVPGALMRNLTNHRDLRIHSGLIGDGVLDLLRAGALAPGAAVKGGVAIGAPALYDAIDGEAFSFQGVSHTHAVAVIAGIPNFIAINSAIEVDLFGQAFAELTPKGLMSGPGGASDFARGARLSEGGLRIVALPAAARGASRIVLPGAPAGPVSLGRFDIDLVVTEQGVADLRGKDHGERAAALIAVAAPEHRESLARGYREFAGRL</sequence>
<keyword evidence="3" id="KW-1185">Reference proteome</keyword>
<dbReference type="Gene3D" id="3.30.750.70">
    <property type="entry name" value="4-hydroxybutyrate coenzyme like domains"/>
    <property type="match status" value="1"/>
</dbReference>
<dbReference type="InterPro" id="IPR026888">
    <property type="entry name" value="AcetylCoA_hyd_C"/>
</dbReference>
<dbReference type="Proteomes" id="UP000246077">
    <property type="component" value="Unassembled WGS sequence"/>
</dbReference>
<feature type="domain" description="Acetyl-CoA hydrolase/transferase C-terminal" evidence="1">
    <location>
        <begin position="243"/>
        <end position="391"/>
    </location>
</feature>
<dbReference type="InterPro" id="IPR037171">
    <property type="entry name" value="NagB/RpiA_transferase-like"/>
</dbReference>
<dbReference type="GO" id="GO:0008775">
    <property type="term" value="F:acetate CoA-transferase activity"/>
    <property type="evidence" value="ECO:0007669"/>
    <property type="project" value="InterPro"/>
</dbReference>
<evidence type="ECO:0000313" key="2">
    <source>
        <dbReference type="EMBL" id="PWR20943.1"/>
    </source>
</evidence>
<dbReference type="SUPFAM" id="SSF100950">
    <property type="entry name" value="NagB/RpiA/CoA transferase-like"/>
    <property type="match status" value="2"/>
</dbReference>
<dbReference type="AlphaFoldDB" id="A0A317E6C3"/>
<proteinExistence type="predicted"/>
<protein>
    <recommendedName>
        <fullName evidence="1">Acetyl-CoA hydrolase/transferase C-terminal domain-containing protein</fullName>
    </recommendedName>
</protein>
<evidence type="ECO:0000313" key="3">
    <source>
        <dbReference type="Proteomes" id="UP000246077"/>
    </source>
</evidence>
<organism evidence="2 3">
    <name type="scientific">Zavarzinia compransoris</name>
    <dbReference type="NCBI Taxonomy" id="1264899"/>
    <lineage>
        <taxon>Bacteria</taxon>
        <taxon>Pseudomonadati</taxon>
        <taxon>Pseudomonadota</taxon>
        <taxon>Alphaproteobacteria</taxon>
        <taxon>Rhodospirillales</taxon>
        <taxon>Zavarziniaceae</taxon>
        <taxon>Zavarzinia</taxon>
    </lineage>
</organism>
<comment type="caution">
    <text evidence="2">The sequence shown here is derived from an EMBL/GenBank/DDBJ whole genome shotgun (WGS) entry which is preliminary data.</text>
</comment>
<gene>
    <name evidence="2" type="ORF">DKG75_13210</name>
</gene>
<reference evidence="3" key="1">
    <citation type="submission" date="2018-05" db="EMBL/GenBank/DDBJ databases">
        <title>Zavarzinia sp. HR-AS.</title>
        <authorList>
            <person name="Lee Y."/>
            <person name="Jeon C.O."/>
        </authorList>
    </citation>
    <scope>NUCLEOTIDE SEQUENCE [LARGE SCALE GENOMIC DNA]</scope>
    <source>
        <strain evidence="3">DSM 1231</strain>
    </source>
</reference>
<dbReference type="InterPro" id="IPR038460">
    <property type="entry name" value="AcetylCoA_hyd_C_sf"/>
</dbReference>
<dbReference type="Pfam" id="PF13336">
    <property type="entry name" value="AcetylCoA_hyd_C"/>
    <property type="match status" value="1"/>
</dbReference>
<accession>A0A317E6C3</accession>
<dbReference type="InterPro" id="IPR046433">
    <property type="entry name" value="ActCoA_hydro"/>
</dbReference>
<dbReference type="Gene3D" id="3.40.1080.20">
    <property type="entry name" value="Acetyl-CoA hydrolase/transferase C-terminal domain"/>
    <property type="match status" value="1"/>
</dbReference>
<dbReference type="EMBL" id="QGLF01000003">
    <property type="protein sequence ID" value="PWR20943.1"/>
    <property type="molecule type" value="Genomic_DNA"/>
</dbReference>
<evidence type="ECO:0000259" key="1">
    <source>
        <dbReference type="Pfam" id="PF13336"/>
    </source>
</evidence>
<dbReference type="Gene3D" id="3.40.1080.10">
    <property type="entry name" value="Glutaconate Coenzyme A-transferase"/>
    <property type="match status" value="1"/>
</dbReference>